<evidence type="ECO:0000256" key="2">
    <source>
        <dbReference type="SAM" id="Coils"/>
    </source>
</evidence>
<dbReference type="InterPro" id="IPR046367">
    <property type="entry name" value="GapR-like_DNA-bd"/>
</dbReference>
<evidence type="ECO:0000313" key="5">
    <source>
        <dbReference type="EMBL" id="PTX46528.1"/>
    </source>
</evidence>
<reference evidence="5 6" key="1">
    <citation type="submission" date="2018-04" db="EMBL/GenBank/DDBJ databases">
        <title>Genomic Encyclopedia of Archaeal and Bacterial Type Strains, Phase II (KMG-II): from individual species to whole genera.</title>
        <authorList>
            <person name="Goeker M."/>
        </authorList>
    </citation>
    <scope>NUCLEOTIDE SEQUENCE [LARGE SCALE GENOMIC DNA]</scope>
    <source>
        <strain evidence="5 6">DSM 21823</strain>
    </source>
</reference>
<feature type="region of interest" description="Disordered" evidence="3">
    <location>
        <begin position="31"/>
        <end position="50"/>
    </location>
</feature>
<evidence type="ECO:0000313" key="6">
    <source>
        <dbReference type="Proteomes" id="UP000244224"/>
    </source>
</evidence>
<name>A0A2T6ARS6_9RHOB</name>
<dbReference type="Proteomes" id="UP000244224">
    <property type="component" value="Unassembled WGS sequence"/>
</dbReference>
<dbReference type="EMBL" id="QBKP01000016">
    <property type="protein sequence ID" value="PTX46528.1"/>
    <property type="molecule type" value="Genomic_DNA"/>
</dbReference>
<dbReference type="GO" id="GO:0003677">
    <property type="term" value="F:DNA binding"/>
    <property type="evidence" value="ECO:0007669"/>
    <property type="project" value="InterPro"/>
</dbReference>
<comment type="caution">
    <text evidence="5">The sequence shown here is derived from an EMBL/GenBank/DDBJ whole genome shotgun (WGS) entry which is preliminary data.</text>
</comment>
<dbReference type="AlphaFoldDB" id="A0A2T6ARS6"/>
<dbReference type="Pfam" id="PF10073">
    <property type="entry name" value="GapR_DNA-bd"/>
    <property type="match status" value="1"/>
</dbReference>
<feature type="coiled-coil region" evidence="2">
    <location>
        <begin position="55"/>
        <end position="89"/>
    </location>
</feature>
<comment type="similarity">
    <text evidence="1">Belongs to the UPF0335 family.</text>
</comment>
<evidence type="ECO:0000256" key="1">
    <source>
        <dbReference type="HAMAP-Rule" id="MF_00797"/>
    </source>
</evidence>
<dbReference type="NCBIfam" id="NF010247">
    <property type="entry name" value="PRK13694.1"/>
    <property type="match status" value="1"/>
</dbReference>
<dbReference type="InterPro" id="IPR018753">
    <property type="entry name" value="GapR-like"/>
</dbReference>
<accession>A0A2T6ARS6</accession>
<organism evidence="5 6">
    <name type="scientific">Gemmobacter caeni</name>
    <dbReference type="NCBI Taxonomy" id="589035"/>
    <lineage>
        <taxon>Bacteria</taxon>
        <taxon>Pseudomonadati</taxon>
        <taxon>Pseudomonadota</taxon>
        <taxon>Alphaproteobacteria</taxon>
        <taxon>Rhodobacterales</taxon>
        <taxon>Paracoccaceae</taxon>
        <taxon>Gemmobacter</taxon>
    </lineage>
</organism>
<feature type="domain" description="GapR-like DNA-binding" evidence="4">
    <location>
        <begin position="58"/>
        <end position="129"/>
    </location>
</feature>
<keyword evidence="2" id="KW-0175">Coiled coil</keyword>
<keyword evidence="6" id="KW-1185">Reference proteome</keyword>
<evidence type="ECO:0000256" key="3">
    <source>
        <dbReference type="SAM" id="MobiDB-lite"/>
    </source>
</evidence>
<evidence type="ECO:0000259" key="4">
    <source>
        <dbReference type="Pfam" id="PF10073"/>
    </source>
</evidence>
<dbReference type="HAMAP" id="MF_00797">
    <property type="entry name" value="UPF0335"/>
    <property type="match status" value="1"/>
</dbReference>
<gene>
    <name evidence="5" type="ORF">C8N34_1164</name>
</gene>
<protein>
    <recommendedName>
        <fullName evidence="1">UPF0335 protein C8N34_1164</fullName>
    </recommendedName>
</protein>
<proteinExistence type="inferred from homology"/>
<sequence>MDGDVRVTISTGDGTASAVTSLSRLVKLGDDLRQKQGHPPMKETPEDKQVKQDAYAVAADELRQFVERVEHLEQEKKDILDQIKEVYAEAKGRGYDTKALRTLIAHRKKDKDQLAEEQAVLDIYKQALGME</sequence>